<dbReference type="EMBL" id="AEEH01000019">
    <property type="protein sequence ID" value="EFM25906.1"/>
    <property type="molecule type" value="Genomic_DNA"/>
</dbReference>
<dbReference type="SUPFAM" id="SSF47413">
    <property type="entry name" value="lambda repressor-like DNA-binding domains"/>
    <property type="match status" value="1"/>
</dbReference>
<dbReference type="Gene3D" id="1.10.260.40">
    <property type="entry name" value="lambda repressor-like DNA-binding domains"/>
    <property type="match status" value="1"/>
</dbReference>
<organism evidence="2 3">
    <name type="scientific">Peptoniphilus duerdenii ATCC BAA-1640</name>
    <dbReference type="NCBI Taxonomy" id="862517"/>
    <lineage>
        <taxon>Bacteria</taxon>
        <taxon>Bacillati</taxon>
        <taxon>Bacillota</taxon>
        <taxon>Tissierellia</taxon>
        <taxon>Tissierellales</taxon>
        <taxon>Peptoniphilaceae</taxon>
        <taxon>Peptoniphilus</taxon>
    </lineage>
</organism>
<dbReference type="Pfam" id="PF13443">
    <property type="entry name" value="HTH_26"/>
    <property type="match status" value="1"/>
</dbReference>
<dbReference type="InterPro" id="IPR010982">
    <property type="entry name" value="Lambda_DNA-bd_dom_sf"/>
</dbReference>
<dbReference type="RefSeq" id="WP_008901275.1">
    <property type="nucleotide sequence ID" value="NZ_GL397071.1"/>
</dbReference>
<proteinExistence type="predicted"/>
<dbReference type="eggNOG" id="COG3655">
    <property type="taxonomic scope" value="Bacteria"/>
</dbReference>
<accession>E0NJW1</accession>
<feature type="domain" description="HTH cro/C1-type" evidence="1">
    <location>
        <begin position="7"/>
        <end position="67"/>
    </location>
</feature>
<dbReference type="HOGENOM" id="CLU_066192_31_1_9"/>
<dbReference type="AlphaFoldDB" id="E0NJW1"/>
<evidence type="ECO:0000259" key="1">
    <source>
        <dbReference type="Pfam" id="PF13443"/>
    </source>
</evidence>
<comment type="caution">
    <text evidence="2">The sequence shown here is derived from an EMBL/GenBank/DDBJ whole genome shotgun (WGS) entry which is preliminary data.</text>
</comment>
<evidence type="ECO:0000313" key="3">
    <source>
        <dbReference type="Proteomes" id="UP000003280"/>
    </source>
</evidence>
<protein>
    <recommendedName>
        <fullName evidence="1">HTH cro/C1-type domain-containing protein</fullName>
    </recommendedName>
</protein>
<gene>
    <name evidence="2" type="ORF">HMPREF9225_0450</name>
</gene>
<evidence type="ECO:0000313" key="2">
    <source>
        <dbReference type="EMBL" id="EFM25906.1"/>
    </source>
</evidence>
<keyword evidence="3" id="KW-1185">Reference proteome</keyword>
<dbReference type="OrthoDB" id="9804186at2"/>
<dbReference type="InterPro" id="IPR001387">
    <property type="entry name" value="Cro/C1-type_HTH"/>
</dbReference>
<sequence length="67" mass="7842">MSFKYDKLWKLLIDKNMRKKDLQIAINTTPSTIAKMGKNKNVNMKILDDICTYFCCDIGDIIEHEDD</sequence>
<name>E0NJW1_9FIRM</name>
<reference evidence="2 3" key="1">
    <citation type="submission" date="2010-07" db="EMBL/GenBank/DDBJ databases">
        <authorList>
            <person name="Muzny D."/>
            <person name="Qin X."/>
            <person name="Deng J."/>
            <person name="Jiang H."/>
            <person name="Liu Y."/>
            <person name="Qu J."/>
            <person name="Song X.-Z."/>
            <person name="Zhang L."/>
            <person name="Thornton R."/>
            <person name="Coyle M."/>
            <person name="Francisco L."/>
            <person name="Jackson L."/>
            <person name="Javaid M."/>
            <person name="Korchina V."/>
            <person name="Kovar C."/>
            <person name="Mata R."/>
            <person name="Mathew T."/>
            <person name="Ngo R."/>
            <person name="Nguyen L."/>
            <person name="Nguyen N."/>
            <person name="Okwuonu G."/>
            <person name="Ongeri F."/>
            <person name="Pham C."/>
            <person name="Simmons D."/>
            <person name="Wilczek-Boney K."/>
            <person name="Hale W."/>
            <person name="Jakkamsetti A."/>
            <person name="Pham P."/>
            <person name="Ruth R."/>
            <person name="San Lucas F."/>
            <person name="Warren J."/>
            <person name="Zhang J."/>
            <person name="Zhao Z."/>
            <person name="Zhou C."/>
            <person name="Zhu D."/>
            <person name="Lee S."/>
            <person name="Bess C."/>
            <person name="Blankenburg K."/>
            <person name="Forbes L."/>
            <person name="Fu Q."/>
            <person name="Gubbala S."/>
            <person name="Hirani K."/>
            <person name="Jayaseelan J.C."/>
            <person name="Lara F."/>
            <person name="Munidasa M."/>
            <person name="Palculict T."/>
            <person name="Patil S."/>
            <person name="Pu L.-L."/>
            <person name="Saada N."/>
            <person name="Tang L."/>
            <person name="Weissenberger G."/>
            <person name="Zhu Y."/>
            <person name="Hemphill L."/>
            <person name="Shang Y."/>
            <person name="Youmans B."/>
            <person name="Ayvaz T."/>
            <person name="Ross M."/>
            <person name="Santibanez J."/>
            <person name="Aqrawi P."/>
            <person name="Gross S."/>
            <person name="Joshi V."/>
            <person name="Fowler G."/>
            <person name="Nazareth L."/>
            <person name="Reid J."/>
            <person name="Worley K."/>
            <person name="Petrosino J."/>
            <person name="Highlander S."/>
            <person name="Gibbs R."/>
        </authorList>
    </citation>
    <scope>NUCLEOTIDE SEQUENCE [LARGE SCALE GENOMIC DNA]</scope>
    <source>
        <strain evidence="2 3">ATCC BAA-1640</strain>
    </source>
</reference>
<dbReference type="STRING" id="862517.HMPREF9225_0450"/>
<dbReference type="GO" id="GO:0003677">
    <property type="term" value="F:DNA binding"/>
    <property type="evidence" value="ECO:0007669"/>
    <property type="project" value="InterPro"/>
</dbReference>
<dbReference type="Proteomes" id="UP000003280">
    <property type="component" value="Unassembled WGS sequence"/>
</dbReference>